<dbReference type="PANTHER" id="PTHR45138:SF9">
    <property type="entry name" value="DIGUANYLATE CYCLASE DGCM-RELATED"/>
    <property type="match status" value="1"/>
</dbReference>
<accession>A0ABS2JRV5</accession>
<gene>
    <name evidence="7" type="ORF">ISP20_11435</name>
</gene>
<evidence type="ECO:0000256" key="4">
    <source>
        <dbReference type="SAM" id="Phobius"/>
    </source>
</evidence>
<evidence type="ECO:0000256" key="2">
    <source>
        <dbReference type="ARBA" id="ARBA00034247"/>
    </source>
</evidence>
<organism evidence="7 8">
    <name type="scientific">Dyella kyungheensis</name>
    <dbReference type="NCBI Taxonomy" id="1242174"/>
    <lineage>
        <taxon>Bacteria</taxon>
        <taxon>Pseudomonadati</taxon>
        <taxon>Pseudomonadota</taxon>
        <taxon>Gammaproteobacteria</taxon>
        <taxon>Lysobacterales</taxon>
        <taxon>Rhodanobacteraceae</taxon>
        <taxon>Dyella</taxon>
    </lineage>
</organism>
<dbReference type="NCBIfam" id="TIGR00254">
    <property type="entry name" value="GGDEF"/>
    <property type="match status" value="1"/>
</dbReference>
<feature type="transmembrane region" description="Helical" evidence="4">
    <location>
        <begin position="321"/>
        <end position="343"/>
    </location>
</feature>
<dbReference type="CDD" id="cd01949">
    <property type="entry name" value="GGDEF"/>
    <property type="match status" value="1"/>
</dbReference>
<sequence>MPRAAPPGESIHRRFRTVVTIVYVVMVGLMLWQFAQQWRGYWDAREAQKEFRVVRAALQAMAAVSNERRPTVAVLMLEDPEPRRWREVMHSARRTTDGNMDELGGAVRDPACRNCGALVPSWQHARAQLAEARQRLDATQQAARNEEDLFAGFNQIVSVIPQLSSIAQTSATGVIRENADVQSYLLVARLSGVLREQAGVVAQQFAPALLRQRPLTAQEARDIAGTMGKIEQLRQMLQPSVRVLPPALLLDYAEVEQRYYGEAVRLLDELRQQAALPEGPSITLLQWSDRYGPLVPPIDRFRDNALALAGDTIDRSLRSHLLYLLASGLIALALTVLLLVMLWRFRMKVILPFSEAQRFILAVASGDMAAELPREHYGSEVRDLFNALNVLKESVRKRHQLERERTRLIGELQTMAETDPLTGLLNRRAFESRARVLLADKRSGEAVVALMMIDIDFFKRVNDSYGHDSGDKALVTLATLCRDTVRSEDIVARFGGEEFVILLRVQAATQARALAETLRQRLHQTQVTCTDGQMFGFTASVGIAFRVRTGDTSLRVDELLREADDLLYRAKENGRDRIEMAANA</sequence>
<dbReference type="PROSITE" id="PS50885">
    <property type="entry name" value="HAMP"/>
    <property type="match status" value="1"/>
</dbReference>
<comment type="catalytic activity">
    <reaction evidence="2">
        <text>2 GTP = 3',3'-c-di-GMP + 2 diphosphate</text>
        <dbReference type="Rhea" id="RHEA:24898"/>
        <dbReference type="ChEBI" id="CHEBI:33019"/>
        <dbReference type="ChEBI" id="CHEBI:37565"/>
        <dbReference type="ChEBI" id="CHEBI:58805"/>
        <dbReference type="EC" id="2.7.7.65"/>
    </reaction>
</comment>
<dbReference type="InterPro" id="IPR000160">
    <property type="entry name" value="GGDEF_dom"/>
</dbReference>
<evidence type="ECO:0000313" key="8">
    <source>
        <dbReference type="Proteomes" id="UP001430065"/>
    </source>
</evidence>
<comment type="caution">
    <text evidence="7">The sequence shown here is derived from an EMBL/GenBank/DDBJ whole genome shotgun (WGS) entry which is preliminary data.</text>
</comment>
<evidence type="ECO:0000313" key="7">
    <source>
        <dbReference type="EMBL" id="MBM7121770.1"/>
    </source>
</evidence>
<dbReference type="InterPro" id="IPR043128">
    <property type="entry name" value="Rev_trsase/Diguanyl_cyclase"/>
</dbReference>
<dbReference type="PROSITE" id="PS50887">
    <property type="entry name" value="GGDEF"/>
    <property type="match status" value="1"/>
</dbReference>
<dbReference type="InterPro" id="IPR029787">
    <property type="entry name" value="Nucleotide_cyclase"/>
</dbReference>
<dbReference type="EC" id="2.7.7.65" evidence="1"/>
<keyword evidence="4" id="KW-0472">Membrane</keyword>
<dbReference type="InterPro" id="IPR050469">
    <property type="entry name" value="Diguanylate_Cyclase"/>
</dbReference>
<dbReference type="Gene3D" id="3.30.70.270">
    <property type="match status" value="1"/>
</dbReference>
<dbReference type="Proteomes" id="UP001430065">
    <property type="component" value="Unassembled WGS sequence"/>
</dbReference>
<evidence type="ECO:0000256" key="3">
    <source>
        <dbReference type="SAM" id="Coils"/>
    </source>
</evidence>
<reference evidence="7 8" key="1">
    <citation type="submission" date="2020-10" db="EMBL/GenBank/DDBJ databases">
        <title>Phylogeny of dyella-like bacteria.</title>
        <authorList>
            <person name="Fu J."/>
        </authorList>
    </citation>
    <scope>NUCLEOTIDE SEQUENCE [LARGE SCALE GENOMIC DNA]</scope>
    <source>
        <strain evidence="7 8">THG-B117</strain>
    </source>
</reference>
<evidence type="ECO:0000256" key="1">
    <source>
        <dbReference type="ARBA" id="ARBA00012528"/>
    </source>
</evidence>
<keyword evidence="8" id="KW-1185">Reference proteome</keyword>
<dbReference type="Pfam" id="PF00990">
    <property type="entry name" value="GGDEF"/>
    <property type="match status" value="1"/>
</dbReference>
<evidence type="ECO:0000259" key="5">
    <source>
        <dbReference type="PROSITE" id="PS50885"/>
    </source>
</evidence>
<dbReference type="SMART" id="SM00267">
    <property type="entry name" value="GGDEF"/>
    <property type="match status" value="1"/>
</dbReference>
<feature type="domain" description="GGDEF" evidence="6">
    <location>
        <begin position="446"/>
        <end position="583"/>
    </location>
</feature>
<protein>
    <recommendedName>
        <fullName evidence="1">diguanylate cyclase</fullName>
        <ecNumber evidence="1">2.7.7.65</ecNumber>
    </recommendedName>
</protein>
<feature type="domain" description="HAMP" evidence="5">
    <location>
        <begin position="347"/>
        <end position="400"/>
    </location>
</feature>
<evidence type="ECO:0000259" key="6">
    <source>
        <dbReference type="PROSITE" id="PS50887"/>
    </source>
</evidence>
<feature type="transmembrane region" description="Helical" evidence="4">
    <location>
        <begin position="15"/>
        <end position="35"/>
    </location>
</feature>
<dbReference type="Gene3D" id="6.10.340.10">
    <property type="match status" value="1"/>
</dbReference>
<dbReference type="EMBL" id="JADIKC010000005">
    <property type="protein sequence ID" value="MBM7121770.1"/>
    <property type="molecule type" value="Genomic_DNA"/>
</dbReference>
<feature type="coiled-coil region" evidence="3">
    <location>
        <begin position="122"/>
        <end position="149"/>
    </location>
</feature>
<dbReference type="SUPFAM" id="SSF55073">
    <property type="entry name" value="Nucleotide cyclase"/>
    <property type="match status" value="1"/>
</dbReference>
<dbReference type="InterPro" id="IPR003660">
    <property type="entry name" value="HAMP_dom"/>
</dbReference>
<keyword evidence="4" id="KW-0812">Transmembrane</keyword>
<dbReference type="PANTHER" id="PTHR45138">
    <property type="entry name" value="REGULATORY COMPONENTS OF SENSORY TRANSDUCTION SYSTEM"/>
    <property type="match status" value="1"/>
</dbReference>
<name>A0ABS2JRV5_9GAMM</name>
<keyword evidence="4" id="KW-1133">Transmembrane helix</keyword>
<dbReference type="RefSeq" id="WP_204636234.1">
    <property type="nucleotide sequence ID" value="NZ_JADIKC010000005.1"/>
</dbReference>
<keyword evidence="3" id="KW-0175">Coiled coil</keyword>
<proteinExistence type="predicted"/>
<feature type="coiled-coil region" evidence="3">
    <location>
        <begin position="391"/>
        <end position="418"/>
    </location>
</feature>